<protein>
    <recommendedName>
        <fullName evidence="6">Exodeoxyribonuclease 7 small subunit</fullName>
        <ecNumber evidence="6">3.1.11.6</ecNumber>
    </recommendedName>
    <alternativeName>
        <fullName evidence="6">Exodeoxyribonuclease VII small subunit</fullName>
        <shortName evidence="6">Exonuclease VII small subunit</shortName>
    </alternativeName>
</protein>
<dbReference type="EC" id="3.1.11.6" evidence="6"/>
<organism evidence="7 8">
    <name type="scientific">Anaeromicropila populeti</name>
    <dbReference type="NCBI Taxonomy" id="37658"/>
    <lineage>
        <taxon>Bacteria</taxon>
        <taxon>Bacillati</taxon>
        <taxon>Bacillota</taxon>
        <taxon>Clostridia</taxon>
        <taxon>Lachnospirales</taxon>
        <taxon>Lachnospiraceae</taxon>
        <taxon>Anaeromicropila</taxon>
    </lineage>
</organism>
<evidence type="ECO:0000256" key="1">
    <source>
        <dbReference type="ARBA" id="ARBA00009998"/>
    </source>
</evidence>
<dbReference type="STRING" id="37658.SAMN05661086_00866"/>
<comment type="subcellular location">
    <subcellularLocation>
        <location evidence="6">Cytoplasm</location>
    </subcellularLocation>
</comment>
<keyword evidence="3 6" id="KW-0540">Nuclease</keyword>
<sequence length="64" mass="7364">MAKAEKSLEDSFAELDEIITKLEQGDLTLEESFQLYNDGMKLLKKCNDSIDKVEKKLIVLSERE</sequence>
<keyword evidence="5 6" id="KW-0269">Exonuclease</keyword>
<dbReference type="Gene3D" id="1.10.287.1040">
    <property type="entry name" value="Exonuclease VII, small subunit"/>
    <property type="match status" value="1"/>
</dbReference>
<accession>A0A1I6IL48</accession>
<gene>
    <name evidence="6" type="primary">xseB</name>
    <name evidence="7" type="ORF">SAMN05661086_00866</name>
</gene>
<dbReference type="Pfam" id="PF02609">
    <property type="entry name" value="Exonuc_VII_S"/>
    <property type="match status" value="1"/>
</dbReference>
<dbReference type="InterPro" id="IPR003761">
    <property type="entry name" value="Exonuc_VII_S"/>
</dbReference>
<comment type="subunit">
    <text evidence="6">Heterooligomer composed of large and small subunits.</text>
</comment>
<proteinExistence type="inferred from homology"/>
<comment type="similarity">
    <text evidence="1 6">Belongs to the XseB family.</text>
</comment>
<dbReference type="PIRSF" id="PIRSF006488">
    <property type="entry name" value="Exonuc_VII_S"/>
    <property type="match status" value="1"/>
</dbReference>
<dbReference type="GO" id="GO:0008855">
    <property type="term" value="F:exodeoxyribonuclease VII activity"/>
    <property type="evidence" value="ECO:0007669"/>
    <property type="project" value="UniProtKB-UniRule"/>
</dbReference>
<dbReference type="InterPro" id="IPR037004">
    <property type="entry name" value="Exonuc_VII_ssu_sf"/>
</dbReference>
<evidence type="ECO:0000256" key="6">
    <source>
        <dbReference type="HAMAP-Rule" id="MF_00337"/>
    </source>
</evidence>
<dbReference type="HAMAP" id="MF_00337">
    <property type="entry name" value="Exonuc_7_S"/>
    <property type="match status" value="1"/>
</dbReference>
<comment type="catalytic activity">
    <reaction evidence="6">
        <text>Exonucleolytic cleavage in either 5'- to 3'- or 3'- to 5'-direction to yield nucleoside 5'-phosphates.</text>
        <dbReference type="EC" id="3.1.11.6"/>
    </reaction>
</comment>
<keyword evidence="8" id="KW-1185">Reference proteome</keyword>
<dbReference type="EMBL" id="FOYZ01000003">
    <property type="protein sequence ID" value="SFR67497.1"/>
    <property type="molecule type" value="Genomic_DNA"/>
</dbReference>
<keyword evidence="2 6" id="KW-0963">Cytoplasm</keyword>
<dbReference type="PANTHER" id="PTHR34137:SF1">
    <property type="entry name" value="EXODEOXYRIBONUCLEASE 7 SMALL SUBUNIT"/>
    <property type="match status" value="1"/>
</dbReference>
<dbReference type="GO" id="GO:0005829">
    <property type="term" value="C:cytosol"/>
    <property type="evidence" value="ECO:0007669"/>
    <property type="project" value="TreeGrafter"/>
</dbReference>
<dbReference type="OrthoDB" id="1771251at2"/>
<evidence type="ECO:0000313" key="8">
    <source>
        <dbReference type="Proteomes" id="UP000199659"/>
    </source>
</evidence>
<name>A0A1I6IL48_9FIRM</name>
<dbReference type="PANTHER" id="PTHR34137">
    <property type="entry name" value="EXODEOXYRIBONUCLEASE 7 SMALL SUBUNIT"/>
    <property type="match status" value="1"/>
</dbReference>
<keyword evidence="4 6" id="KW-0378">Hydrolase</keyword>
<evidence type="ECO:0000256" key="2">
    <source>
        <dbReference type="ARBA" id="ARBA00022490"/>
    </source>
</evidence>
<dbReference type="NCBIfam" id="TIGR01280">
    <property type="entry name" value="xseB"/>
    <property type="match status" value="1"/>
</dbReference>
<evidence type="ECO:0000256" key="5">
    <source>
        <dbReference type="ARBA" id="ARBA00022839"/>
    </source>
</evidence>
<dbReference type="RefSeq" id="WP_092559479.1">
    <property type="nucleotide sequence ID" value="NZ_FOYZ01000003.1"/>
</dbReference>
<comment type="function">
    <text evidence="6">Bidirectionally degrades single-stranded DNA into large acid-insoluble oligonucleotides, which are then degraded further into small acid-soluble oligonucleotides.</text>
</comment>
<evidence type="ECO:0000256" key="3">
    <source>
        <dbReference type="ARBA" id="ARBA00022722"/>
    </source>
</evidence>
<dbReference type="GO" id="GO:0006308">
    <property type="term" value="P:DNA catabolic process"/>
    <property type="evidence" value="ECO:0007669"/>
    <property type="project" value="UniProtKB-UniRule"/>
</dbReference>
<evidence type="ECO:0000313" key="7">
    <source>
        <dbReference type="EMBL" id="SFR67497.1"/>
    </source>
</evidence>
<evidence type="ECO:0000256" key="4">
    <source>
        <dbReference type="ARBA" id="ARBA00022801"/>
    </source>
</evidence>
<dbReference type="SUPFAM" id="SSF116842">
    <property type="entry name" value="XseB-like"/>
    <property type="match status" value="1"/>
</dbReference>
<dbReference type="GO" id="GO:0009318">
    <property type="term" value="C:exodeoxyribonuclease VII complex"/>
    <property type="evidence" value="ECO:0007669"/>
    <property type="project" value="UniProtKB-UniRule"/>
</dbReference>
<reference evidence="7 8" key="1">
    <citation type="submission" date="2016-10" db="EMBL/GenBank/DDBJ databases">
        <authorList>
            <person name="de Groot N.N."/>
        </authorList>
    </citation>
    <scope>NUCLEOTIDE SEQUENCE [LARGE SCALE GENOMIC DNA]</scope>
    <source>
        <strain evidence="7 8">743A</strain>
    </source>
</reference>
<dbReference type="AlphaFoldDB" id="A0A1I6IL48"/>
<dbReference type="Proteomes" id="UP000199659">
    <property type="component" value="Unassembled WGS sequence"/>
</dbReference>